<sequence length="183" mass="21048">MTDPAWIGLRQLLVERYDDFRKRLTRRLGSAELARETLHETWLHLHRAAPTGTIASPPSYLLRIAFNIATDRGRKQSRLARRTEVMAVLDMADDAPSAERELAARQEISELEAALEELTPRRRMILLASRVEEATLQEIAQRLGVSQRLVEIELKHALDHCAERLQRQVVRRFGPKPRETSIN</sequence>
<organism evidence="7 8">
    <name type="scientific">Tardiphaga robiniae</name>
    <dbReference type="NCBI Taxonomy" id="943830"/>
    <lineage>
        <taxon>Bacteria</taxon>
        <taxon>Pseudomonadati</taxon>
        <taxon>Pseudomonadota</taxon>
        <taxon>Alphaproteobacteria</taxon>
        <taxon>Hyphomicrobiales</taxon>
        <taxon>Nitrobacteraceae</taxon>
        <taxon>Tardiphaga</taxon>
    </lineage>
</organism>
<dbReference type="PANTHER" id="PTHR43133">
    <property type="entry name" value="RNA POLYMERASE ECF-TYPE SIGMA FACTO"/>
    <property type="match status" value="1"/>
</dbReference>
<protein>
    <submittedName>
        <fullName evidence="7">RNA polymerase</fullName>
    </submittedName>
</protein>
<proteinExistence type="inferred from homology"/>
<evidence type="ECO:0000256" key="4">
    <source>
        <dbReference type="ARBA" id="ARBA00023163"/>
    </source>
</evidence>
<dbReference type="OrthoDB" id="9794372at2"/>
<keyword evidence="4" id="KW-0804">Transcription</keyword>
<evidence type="ECO:0000256" key="2">
    <source>
        <dbReference type="ARBA" id="ARBA00023015"/>
    </source>
</evidence>
<keyword evidence="3" id="KW-0731">Sigma factor</keyword>
<evidence type="ECO:0000313" key="8">
    <source>
        <dbReference type="Proteomes" id="UP000076574"/>
    </source>
</evidence>
<gene>
    <name evidence="7" type="ORF">A4A58_24775</name>
</gene>
<feature type="domain" description="RNA polymerase sigma factor 70 region 4 type 2" evidence="6">
    <location>
        <begin position="110"/>
        <end position="161"/>
    </location>
</feature>
<evidence type="ECO:0000313" key="7">
    <source>
        <dbReference type="EMBL" id="KZD24067.1"/>
    </source>
</evidence>
<accession>A0A164A074</accession>
<dbReference type="InterPro" id="IPR039425">
    <property type="entry name" value="RNA_pol_sigma-70-like"/>
</dbReference>
<dbReference type="Pfam" id="PF04542">
    <property type="entry name" value="Sigma70_r2"/>
    <property type="match status" value="1"/>
</dbReference>
<dbReference type="GO" id="GO:0003677">
    <property type="term" value="F:DNA binding"/>
    <property type="evidence" value="ECO:0007669"/>
    <property type="project" value="InterPro"/>
</dbReference>
<comment type="caution">
    <text evidence="7">The sequence shown here is derived from an EMBL/GenBank/DDBJ whole genome shotgun (WGS) entry which is preliminary data.</text>
</comment>
<reference evidence="7 8" key="1">
    <citation type="submission" date="2016-03" db="EMBL/GenBank/DDBJ databases">
        <title>Microsymbionts genomes from the relict species Vavilovia formosa (Stev.) Fed.</title>
        <authorList>
            <person name="Kopat V."/>
            <person name="Chirak E."/>
            <person name="Kimeklis A."/>
            <person name="Andronov E."/>
        </authorList>
    </citation>
    <scope>NUCLEOTIDE SEQUENCE [LARGE SCALE GENOMIC DNA]</scope>
    <source>
        <strain evidence="7 8">Vaf07</strain>
    </source>
</reference>
<keyword evidence="8" id="KW-1185">Reference proteome</keyword>
<evidence type="ECO:0000256" key="1">
    <source>
        <dbReference type="ARBA" id="ARBA00010641"/>
    </source>
</evidence>
<dbReference type="InterPro" id="IPR013324">
    <property type="entry name" value="RNA_pol_sigma_r3/r4-like"/>
</dbReference>
<dbReference type="Gene3D" id="1.10.10.10">
    <property type="entry name" value="Winged helix-like DNA-binding domain superfamily/Winged helix DNA-binding domain"/>
    <property type="match status" value="1"/>
</dbReference>
<dbReference type="InterPro" id="IPR013249">
    <property type="entry name" value="RNA_pol_sigma70_r4_t2"/>
</dbReference>
<keyword evidence="2" id="KW-0805">Transcription regulation</keyword>
<evidence type="ECO:0000256" key="3">
    <source>
        <dbReference type="ARBA" id="ARBA00023082"/>
    </source>
</evidence>
<dbReference type="AlphaFoldDB" id="A0A164A074"/>
<dbReference type="GO" id="GO:0006352">
    <property type="term" value="P:DNA-templated transcription initiation"/>
    <property type="evidence" value="ECO:0007669"/>
    <property type="project" value="InterPro"/>
</dbReference>
<dbReference type="STRING" id="943830.A4A58_24775"/>
<comment type="similarity">
    <text evidence="1">Belongs to the sigma-70 factor family. ECF subfamily.</text>
</comment>
<dbReference type="Pfam" id="PF08281">
    <property type="entry name" value="Sigma70_r4_2"/>
    <property type="match status" value="1"/>
</dbReference>
<dbReference type="InterPro" id="IPR013325">
    <property type="entry name" value="RNA_pol_sigma_r2"/>
</dbReference>
<dbReference type="InterPro" id="IPR014284">
    <property type="entry name" value="RNA_pol_sigma-70_dom"/>
</dbReference>
<dbReference type="SUPFAM" id="SSF88659">
    <property type="entry name" value="Sigma3 and sigma4 domains of RNA polymerase sigma factors"/>
    <property type="match status" value="1"/>
</dbReference>
<feature type="domain" description="RNA polymerase sigma-70 region 2" evidence="5">
    <location>
        <begin position="13"/>
        <end position="78"/>
    </location>
</feature>
<dbReference type="InterPro" id="IPR007627">
    <property type="entry name" value="RNA_pol_sigma70_r2"/>
</dbReference>
<dbReference type="GO" id="GO:0016987">
    <property type="term" value="F:sigma factor activity"/>
    <property type="evidence" value="ECO:0007669"/>
    <property type="project" value="UniProtKB-KW"/>
</dbReference>
<name>A0A164A074_9BRAD</name>
<evidence type="ECO:0000259" key="6">
    <source>
        <dbReference type="Pfam" id="PF08281"/>
    </source>
</evidence>
<dbReference type="RefSeq" id="WP_068731579.1">
    <property type="nucleotide sequence ID" value="NZ_LVYV01000006.1"/>
</dbReference>
<dbReference type="InterPro" id="IPR036388">
    <property type="entry name" value="WH-like_DNA-bd_sf"/>
</dbReference>
<evidence type="ECO:0000259" key="5">
    <source>
        <dbReference type="Pfam" id="PF04542"/>
    </source>
</evidence>
<dbReference type="SUPFAM" id="SSF88946">
    <property type="entry name" value="Sigma2 domain of RNA polymerase sigma factors"/>
    <property type="match status" value="1"/>
</dbReference>
<dbReference type="EMBL" id="LVYV01000006">
    <property type="protein sequence ID" value="KZD24067.1"/>
    <property type="molecule type" value="Genomic_DNA"/>
</dbReference>
<dbReference type="Gene3D" id="1.10.1740.10">
    <property type="match status" value="1"/>
</dbReference>
<dbReference type="NCBIfam" id="TIGR02937">
    <property type="entry name" value="sigma70-ECF"/>
    <property type="match status" value="1"/>
</dbReference>
<dbReference type="PANTHER" id="PTHR43133:SF63">
    <property type="entry name" value="RNA POLYMERASE SIGMA FACTOR FECI-RELATED"/>
    <property type="match status" value="1"/>
</dbReference>
<dbReference type="Proteomes" id="UP000076574">
    <property type="component" value="Unassembled WGS sequence"/>
</dbReference>